<dbReference type="AlphaFoldDB" id="A0A0C3IU17"/>
<dbReference type="InParanoid" id="A0A0C3IU17"/>
<feature type="region of interest" description="Disordered" evidence="1">
    <location>
        <begin position="50"/>
        <end position="84"/>
    </location>
</feature>
<name>A0A0C3IU17_PISTI</name>
<organism evidence="2 3">
    <name type="scientific">Pisolithus tinctorius Marx 270</name>
    <dbReference type="NCBI Taxonomy" id="870435"/>
    <lineage>
        <taxon>Eukaryota</taxon>
        <taxon>Fungi</taxon>
        <taxon>Dikarya</taxon>
        <taxon>Basidiomycota</taxon>
        <taxon>Agaricomycotina</taxon>
        <taxon>Agaricomycetes</taxon>
        <taxon>Agaricomycetidae</taxon>
        <taxon>Boletales</taxon>
        <taxon>Sclerodermatineae</taxon>
        <taxon>Pisolithaceae</taxon>
        <taxon>Pisolithus</taxon>
    </lineage>
</organism>
<evidence type="ECO:0000313" key="3">
    <source>
        <dbReference type="Proteomes" id="UP000054217"/>
    </source>
</evidence>
<evidence type="ECO:0000256" key="1">
    <source>
        <dbReference type="SAM" id="MobiDB-lite"/>
    </source>
</evidence>
<dbReference type="Proteomes" id="UP000054217">
    <property type="component" value="Unassembled WGS sequence"/>
</dbReference>
<reference evidence="2 3" key="1">
    <citation type="submission" date="2014-04" db="EMBL/GenBank/DDBJ databases">
        <authorList>
            <consortium name="DOE Joint Genome Institute"/>
            <person name="Kuo A."/>
            <person name="Kohler A."/>
            <person name="Costa M.D."/>
            <person name="Nagy L.G."/>
            <person name="Floudas D."/>
            <person name="Copeland A."/>
            <person name="Barry K.W."/>
            <person name="Cichocki N."/>
            <person name="Veneault-Fourrey C."/>
            <person name="LaButti K."/>
            <person name="Lindquist E.A."/>
            <person name="Lipzen A."/>
            <person name="Lundell T."/>
            <person name="Morin E."/>
            <person name="Murat C."/>
            <person name="Sun H."/>
            <person name="Tunlid A."/>
            <person name="Henrissat B."/>
            <person name="Grigoriev I.V."/>
            <person name="Hibbett D.S."/>
            <person name="Martin F."/>
            <person name="Nordberg H.P."/>
            <person name="Cantor M.N."/>
            <person name="Hua S.X."/>
        </authorList>
    </citation>
    <scope>NUCLEOTIDE SEQUENCE [LARGE SCALE GENOMIC DNA]</scope>
    <source>
        <strain evidence="2 3">Marx 270</strain>
    </source>
</reference>
<protein>
    <submittedName>
        <fullName evidence="2">Uncharacterized protein</fullName>
    </submittedName>
</protein>
<reference evidence="3" key="2">
    <citation type="submission" date="2015-01" db="EMBL/GenBank/DDBJ databases">
        <title>Evolutionary Origins and Diversification of the Mycorrhizal Mutualists.</title>
        <authorList>
            <consortium name="DOE Joint Genome Institute"/>
            <consortium name="Mycorrhizal Genomics Consortium"/>
            <person name="Kohler A."/>
            <person name="Kuo A."/>
            <person name="Nagy L.G."/>
            <person name="Floudas D."/>
            <person name="Copeland A."/>
            <person name="Barry K.W."/>
            <person name="Cichocki N."/>
            <person name="Veneault-Fourrey C."/>
            <person name="LaButti K."/>
            <person name="Lindquist E.A."/>
            <person name="Lipzen A."/>
            <person name="Lundell T."/>
            <person name="Morin E."/>
            <person name="Murat C."/>
            <person name="Riley R."/>
            <person name="Ohm R."/>
            <person name="Sun H."/>
            <person name="Tunlid A."/>
            <person name="Henrissat B."/>
            <person name="Grigoriev I.V."/>
            <person name="Hibbett D.S."/>
            <person name="Martin F."/>
        </authorList>
    </citation>
    <scope>NUCLEOTIDE SEQUENCE [LARGE SCALE GENOMIC DNA]</scope>
    <source>
        <strain evidence="3">Marx 270</strain>
    </source>
</reference>
<sequence>MRAKAKERKRRKAVEQAWWEEQAQLEAERAEREKAKAEKIVWEKAKVERAEREAKEKKACEEEERQEAKHNRKAEASKGDEAGGEVKRVVMDPGCTHCTWAQVVCEFLIDSNKKWVACICCNLSKGKCWWPGDRKDVEAGPKAVGKADKGKKWEVDDENAKARPSNQKWVKMSTRPVEVLDLDEAEASGSGSREAGAEHCLGLEEKLEQLINVVGLIANNLAGLFKAHEAVAKNSGRIADTLEAMLNESYGFGMAVSPSDSGLSKLNSNELHEEAEWLKTHGKDEEEESGREDESMAKAK</sequence>
<feature type="region of interest" description="Disordered" evidence="1">
    <location>
        <begin position="275"/>
        <end position="300"/>
    </location>
</feature>
<gene>
    <name evidence="2" type="ORF">M404DRAFT_29713</name>
</gene>
<dbReference type="HOGENOM" id="CLU_048923_0_0_1"/>
<dbReference type="EMBL" id="KN831997">
    <property type="protein sequence ID" value="KIO00333.1"/>
    <property type="molecule type" value="Genomic_DNA"/>
</dbReference>
<proteinExistence type="predicted"/>
<feature type="compositionally biased region" description="Basic and acidic residues" evidence="1">
    <location>
        <begin position="275"/>
        <end position="284"/>
    </location>
</feature>
<accession>A0A0C3IU17</accession>
<evidence type="ECO:0000313" key="2">
    <source>
        <dbReference type="EMBL" id="KIO00333.1"/>
    </source>
</evidence>
<keyword evidence="3" id="KW-1185">Reference proteome</keyword>
<dbReference type="STRING" id="870435.A0A0C3IU17"/>